<comment type="caution">
    <text evidence="2">The sequence shown here is derived from an EMBL/GenBank/DDBJ whole genome shotgun (WGS) entry which is preliminary data.</text>
</comment>
<evidence type="ECO:0000313" key="2">
    <source>
        <dbReference type="EMBL" id="MFH0247866.1"/>
    </source>
</evidence>
<gene>
    <name evidence="2" type="ORF">ACG5V6_06525</name>
</gene>
<keyword evidence="3" id="KW-1185">Reference proteome</keyword>
<organism evidence="2 3">
    <name type="scientific">Streptomyces chitinivorans</name>
    <dbReference type="NCBI Taxonomy" id="1257027"/>
    <lineage>
        <taxon>Bacteria</taxon>
        <taxon>Bacillati</taxon>
        <taxon>Actinomycetota</taxon>
        <taxon>Actinomycetes</taxon>
        <taxon>Kitasatosporales</taxon>
        <taxon>Streptomycetaceae</taxon>
        <taxon>Streptomyces</taxon>
    </lineage>
</organism>
<feature type="domain" description="DUF397" evidence="1">
    <location>
        <begin position="16"/>
        <end position="67"/>
    </location>
</feature>
<proteinExistence type="predicted"/>
<sequence>MLTPREGEPDMSAPIEWHKATFSEGEGANCIEIARDGDRVLMRESSKPDEIVVTTPAKLDAFLKGIKAGEFDHFVD</sequence>
<evidence type="ECO:0000259" key="1">
    <source>
        <dbReference type="Pfam" id="PF04149"/>
    </source>
</evidence>
<dbReference type="Pfam" id="PF04149">
    <property type="entry name" value="DUF397"/>
    <property type="match status" value="1"/>
</dbReference>
<accession>A0ABW7HQH9</accession>
<dbReference type="Proteomes" id="UP001607069">
    <property type="component" value="Unassembled WGS sequence"/>
</dbReference>
<dbReference type="RefSeq" id="WP_279950872.1">
    <property type="nucleotide sequence ID" value="NZ_BAABEN010000007.1"/>
</dbReference>
<dbReference type="EMBL" id="JBIHMK010000015">
    <property type="protein sequence ID" value="MFH0247866.1"/>
    <property type="molecule type" value="Genomic_DNA"/>
</dbReference>
<evidence type="ECO:0000313" key="3">
    <source>
        <dbReference type="Proteomes" id="UP001607069"/>
    </source>
</evidence>
<protein>
    <submittedName>
        <fullName evidence="2">DUF397 domain-containing protein</fullName>
    </submittedName>
</protein>
<name>A0ABW7HQH9_9ACTN</name>
<dbReference type="InterPro" id="IPR007278">
    <property type="entry name" value="DUF397"/>
</dbReference>
<reference evidence="2 3" key="1">
    <citation type="submission" date="2024-10" db="EMBL/GenBank/DDBJ databases">
        <authorList>
            <person name="Cho J.-C."/>
        </authorList>
    </citation>
    <scope>NUCLEOTIDE SEQUENCE [LARGE SCALE GENOMIC DNA]</scope>
    <source>
        <strain evidence="2 3">KCTC29696</strain>
    </source>
</reference>